<name>A0A6C0GVJ2_9BACT</name>
<accession>A0A6C0GVJ2</accession>
<dbReference type="Proteomes" id="UP000480178">
    <property type="component" value="Chromosome"/>
</dbReference>
<dbReference type="RefSeq" id="WP_162447271.1">
    <property type="nucleotide sequence ID" value="NZ_CP048222.1"/>
</dbReference>
<sequence>MNQTIIILKKDLEENPDVSHYLSGVSVRVKELENACAYVPLKNAFVDIILMLNEYKIAFFMSSEQVDTFG</sequence>
<dbReference type="AlphaFoldDB" id="A0A6C0GVJ2"/>
<proteinExistence type="predicted"/>
<gene>
    <name evidence="1" type="ORF">GXP67_34090</name>
</gene>
<dbReference type="EMBL" id="CP048222">
    <property type="protein sequence ID" value="QHT71332.1"/>
    <property type="molecule type" value="Genomic_DNA"/>
</dbReference>
<keyword evidence="2" id="KW-1185">Reference proteome</keyword>
<reference evidence="1 2" key="1">
    <citation type="submission" date="2020-01" db="EMBL/GenBank/DDBJ databases">
        <authorList>
            <person name="Kim M.K."/>
        </authorList>
    </citation>
    <scope>NUCLEOTIDE SEQUENCE [LARGE SCALE GENOMIC DNA]</scope>
    <source>
        <strain evidence="1 2">172606-1</strain>
    </source>
</reference>
<organism evidence="1 2">
    <name type="scientific">Rhodocytophaga rosea</name>
    <dbReference type="NCBI Taxonomy" id="2704465"/>
    <lineage>
        <taxon>Bacteria</taxon>
        <taxon>Pseudomonadati</taxon>
        <taxon>Bacteroidota</taxon>
        <taxon>Cytophagia</taxon>
        <taxon>Cytophagales</taxon>
        <taxon>Rhodocytophagaceae</taxon>
        <taxon>Rhodocytophaga</taxon>
    </lineage>
</organism>
<evidence type="ECO:0000313" key="2">
    <source>
        <dbReference type="Proteomes" id="UP000480178"/>
    </source>
</evidence>
<protein>
    <submittedName>
        <fullName evidence="1">Uncharacterized protein</fullName>
    </submittedName>
</protein>
<evidence type="ECO:0000313" key="1">
    <source>
        <dbReference type="EMBL" id="QHT71332.1"/>
    </source>
</evidence>
<dbReference type="KEGG" id="rhoz:GXP67_34090"/>